<evidence type="ECO:0000313" key="3">
    <source>
        <dbReference type="Proteomes" id="UP001152320"/>
    </source>
</evidence>
<sequence length="687" mass="79255">MADRIYPKLSTRNIEEEVLKEIQSRRSQRDMNMLKHLKSRKSVNGTSACELPVDVPSTTVDMFYRDFGAFEVITCTADDGKQVVMVVLEGKVCINGEPVRVLSDGIIILGNGQKDSKLQNYFECAMEARRQQRTETPSGKLQLVGRDPGEELYNIVSDINEIVASMTRQNWFRCKSQKGCLFKKRTDSNHLSTMTDLVSKLNILNEHTRVVIENLNDMTNQLLENERGLLALVKAVKCFSNEAILSEPDKYTNAVYKDIYDKYLVLVKKEEEATSKIQEMRSKNEALKLDKNVLQRKLNDLESERDNLNEKIRQLDEINSKLNLTNSKSLTENLNLEKQSSMLEVEVKELREKSKRERRQTKHAVQQMRHLEKQMEKLKLENEQLRREHHQTRINNELYSVASRLGIDDRIKSMTTRQAFLTLKDHKESFNTNPSSRLINPAKSEMSKVSKVILDSINTSIRSQINVNQWTNTLSVIEWFKRIPDKKHRTFIMFDIVDFYPSISLDLLTKAINWAKTMTHIPRCDIDAIMNARHSLLFDKGKAWVKRGSNSRFDVAMGSYDGAEVCELIGLFALNGLKTLFSDQEIGLYRDDGLAAFRKVPTTTGLTFISILPVLQPMLFTFSDNLKKVSSRKRLQDRSILKLKEEKRKVEDDLERLRKIVRGALQDRSKMASQLNTVTQSNFELQK</sequence>
<organism evidence="2 3">
    <name type="scientific">Holothuria leucospilota</name>
    <name type="common">Black long sea cucumber</name>
    <name type="synonym">Mertensiothuria leucospilota</name>
    <dbReference type="NCBI Taxonomy" id="206669"/>
    <lineage>
        <taxon>Eukaryota</taxon>
        <taxon>Metazoa</taxon>
        <taxon>Echinodermata</taxon>
        <taxon>Eleutherozoa</taxon>
        <taxon>Echinozoa</taxon>
        <taxon>Holothuroidea</taxon>
        <taxon>Aspidochirotacea</taxon>
        <taxon>Aspidochirotida</taxon>
        <taxon>Holothuriidae</taxon>
        <taxon>Holothuria</taxon>
    </lineage>
</organism>
<name>A0A9Q1BWA9_HOLLE</name>
<reference evidence="2" key="1">
    <citation type="submission" date="2021-10" db="EMBL/GenBank/DDBJ databases">
        <title>Tropical sea cucumber genome reveals ecological adaptation and Cuvierian tubules defense mechanism.</title>
        <authorList>
            <person name="Chen T."/>
        </authorList>
    </citation>
    <scope>NUCLEOTIDE SEQUENCE</scope>
    <source>
        <strain evidence="2">Nanhai2018</strain>
        <tissue evidence="2">Muscle</tissue>
    </source>
</reference>
<accession>A0A9Q1BWA9</accession>
<proteinExistence type="predicted"/>
<evidence type="ECO:0000313" key="2">
    <source>
        <dbReference type="EMBL" id="KAJ8033815.1"/>
    </source>
</evidence>
<comment type="caution">
    <text evidence="2">The sequence shown here is derived from an EMBL/GenBank/DDBJ whole genome shotgun (WGS) entry which is preliminary data.</text>
</comment>
<protein>
    <submittedName>
        <fullName evidence="2">Uncharacterized protein</fullName>
    </submittedName>
</protein>
<feature type="coiled-coil region" evidence="1">
    <location>
        <begin position="640"/>
        <end position="667"/>
    </location>
</feature>
<feature type="coiled-coil region" evidence="1">
    <location>
        <begin position="270"/>
        <end position="395"/>
    </location>
</feature>
<dbReference type="AlphaFoldDB" id="A0A9Q1BWA9"/>
<keyword evidence="3" id="KW-1185">Reference proteome</keyword>
<keyword evidence="1" id="KW-0175">Coiled coil</keyword>
<evidence type="ECO:0000256" key="1">
    <source>
        <dbReference type="SAM" id="Coils"/>
    </source>
</evidence>
<gene>
    <name evidence="2" type="ORF">HOLleu_24177</name>
</gene>
<dbReference type="Proteomes" id="UP001152320">
    <property type="component" value="Chromosome 11"/>
</dbReference>
<dbReference type="EMBL" id="JAIZAY010000011">
    <property type="protein sequence ID" value="KAJ8033815.1"/>
    <property type="molecule type" value="Genomic_DNA"/>
</dbReference>